<sequence>MRSLNERFKLILVSAVWMHVPPSERERAFRILSELLAPGGVLVITLRHGPSPDERCLFDTSLEELESFARARALVTIAASGSRGAQAREGVSWETLVFRLPEGPIN</sequence>
<evidence type="ECO:0000313" key="1">
    <source>
        <dbReference type="EMBL" id="SEO83990.1"/>
    </source>
</evidence>
<keyword evidence="2" id="KW-1185">Reference proteome</keyword>
<protein>
    <recommendedName>
        <fullName evidence="3">Methyltransferase domain-containing protein</fullName>
    </recommendedName>
</protein>
<gene>
    <name evidence="1" type="ORF">SAMN04488052_103301</name>
</gene>
<dbReference type="EMBL" id="FOEG01000003">
    <property type="protein sequence ID" value="SEO83990.1"/>
    <property type="molecule type" value="Genomic_DNA"/>
</dbReference>
<reference evidence="1 2" key="1">
    <citation type="submission" date="2016-10" db="EMBL/GenBank/DDBJ databases">
        <authorList>
            <person name="de Groot N.N."/>
        </authorList>
    </citation>
    <scope>NUCLEOTIDE SEQUENCE [LARGE SCALE GENOMIC DNA]</scope>
    <source>
        <strain evidence="1 2">CGMCC 1.6291</strain>
    </source>
</reference>
<proteinExistence type="predicted"/>
<dbReference type="Gene3D" id="3.40.50.150">
    <property type="entry name" value="Vaccinia Virus protein VP39"/>
    <property type="match status" value="1"/>
</dbReference>
<evidence type="ECO:0000313" key="2">
    <source>
        <dbReference type="Proteomes" id="UP000199657"/>
    </source>
</evidence>
<dbReference type="InterPro" id="IPR029063">
    <property type="entry name" value="SAM-dependent_MTases_sf"/>
</dbReference>
<organism evidence="1 2">
    <name type="scientific">Aquisalimonas asiatica</name>
    <dbReference type="NCBI Taxonomy" id="406100"/>
    <lineage>
        <taxon>Bacteria</taxon>
        <taxon>Pseudomonadati</taxon>
        <taxon>Pseudomonadota</taxon>
        <taxon>Gammaproteobacteria</taxon>
        <taxon>Chromatiales</taxon>
        <taxon>Ectothiorhodospiraceae</taxon>
        <taxon>Aquisalimonas</taxon>
    </lineage>
</organism>
<dbReference type="STRING" id="406100.SAMN04488052_103301"/>
<dbReference type="SUPFAM" id="SSF53335">
    <property type="entry name" value="S-adenosyl-L-methionine-dependent methyltransferases"/>
    <property type="match status" value="1"/>
</dbReference>
<dbReference type="Proteomes" id="UP000199657">
    <property type="component" value="Unassembled WGS sequence"/>
</dbReference>
<evidence type="ECO:0008006" key="3">
    <source>
        <dbReference type="Google" id="ProtNLM"/>
    </source>
</evidence>
<dbReference type="AlphaFoldDB" id="A0A1H8SYY1"/>
<accession>A0A1H8SYY1</accession>
<name>A0A1H8SYY1_9GAMM</name>